<dbReference type="EMBL" id="CP126981">
    <property type="protein sequence ID" value="WIM88004.1"/>
    <property type="molecule type" value="Genomic_DNA"/>
</dbReference>
<evidence type="ECO:0000313" key="6">
    <source>
        <dbReference type="Proteomes" id="UP001236585"/>
    </source>
</evidence>
<sequence length="370" mass="39659">MKRALRIAIVASNRYPIAQPFAGGLEAHVWHLTHSLVAAGHHVSLFAAPGSDPELDCTRLSVHELTLTRTAAHDESMPHATFMADHHAYLALMLDLARCPERFDVIHNHSLHYLPVALAPTVDAPMLVSLHTPPTPWLESAIAAGGGTSARFAAVSRHTARTWSSVLADVDVVPNGIATDQWPLGSGGDGLVWFGRLTAEKGPHLAIEAARKAGRRLVLAGPRSDRDFFDDAIAPRLSETVTYAGHLSQRELAGLVGAASAALVTPVWDEPYGLVVAEALACGTPVVAFARGGIPELVDDRCGRLIAAGDTSAMAAAVADAEAISRMDVRRCAEQRCSEQAMLLRYDAMYTQMIERHERRAALTARTSSD</sequence>
<keyword evidence="6" id="KW-1185">Reference proteome</keyword>
<feature type="domain" description="Glycosyltransferase subfamily 4-like N-terminal" evidence="4">
    <location>
        <begin position="23"/>
        <end position="180"/>
    </location>
</feature>
<proteinExistence type="predicted"/>
<evidence type="ECO:0000256" key="2">
    <source>
        <dbReference type="ARBA" id="ARBA00022679"/>
    </source>
</evidence>
<dbReference type="Proteomes" id="UP001236585">
    <property type="component" value="Chromosome"/>
</dbReference>
<evidence type="ECO:0000313" key="5">
    <source>
        <dbReference type="EMBL" id="WIM88004.1"/>
    </source>
</evidence>
<dbReference type="RefSeq" id="WP_285187981.1">
    <property type="nucleotide sequence ID" value="NZ_CP126981.1"/>
</dbReference>
<name>A0ABY8VYY9_9MYCO</name>
<evidence type="ECO:0000259" key="3">
    <source>
        <dbReference type="Pfam" id="PF00534"/>
    </source>
</evidence>
<dbReference type="InterPro" id="IPR028098">
    <property type="entry name" value="Glyco_trans_4-like_N"/>
</dbReference>
<evidence type="ECO:0000259" key="4">
    <source>
        <dbReference type="Pfam" id="PF13439"/>
    </source>
</evidence>
<dbReference type="GO" id="GO:0016757">
    <property type="term" value="F:glycosyltransferase activity"/>
    <property type="evidence" value="ECO:0007669"/>
    <property type="project" value="UniProtKB-KW"/>
</dbReference>
<keyword evidence="1 5" id="KW-0328">Glycosyltransferase</keyword>
<evidence type="ECO:0000256" key="1">
    <source>
        <dbReference type="ARBA" id="ARBA00022676"/>
    </source>
</evidence>
<dbReference type="PANTHER" id="PTHR12526">
    <property type="entry name" value="GLYCOSYLTRANSFERASE"/>
    <property type="match status" value="1"/>
</dbReference>
<dbReference type="SUPFAM" id="SSF53756">
    <property type="entry name" value="UDP-Glycosyltransferase/glycogen phosphorylase"/>
    <property type="match status" value="1"/>
</dbReference>
<dbReference type="Pfam" id="PF00534">
    <property type="entry name" value="Glycos_transf_1"/>
    <property type="match status" value="1"/>
</dbReference>
<protein>
    <submittedName>
        <fullName evidence="5">Glycosyltransferase</fullName>
        <ecNumber evidence="5">2.4.-.-</ecNumber>
    </submittedName>
</protein>
<gene>
    <name evidence="5" type="ORF">PT015_00235</name>
</gene>
<reference evidence="5 6" key="1">
    <citation type="journal article" date="2023" name="Microbiol. Resour. Announc.">
        <title>Complete Genome Sequence of Mycobacterium wuenschmanii, a novel Nontuberculous Mycobacterium Isolated from a captive population of Amazon Milk Frogs.</title>
        <authorList>
            <person name="Hicks J."/>
            <person name="Zeineldin M."/>
            <person name="Ward H."/>
            <person name="Wuenschmann A."/>
            <person name="Camp P."/>
            <person name="Farrell D."/>
            <person name="Lehman K."/>
            <person name="Thacker T."/>
            <person name="Cuthbert E."/>
        </authorList>
    </citation>
    <scope>NUCLEOTIDE SEQUENCE [LARGE SCALE GENOMIC DNA]</scope>
    <source>
        <strain evidence="5 6">Wuenschmanii</strain>
    </source>
</reference>
<organism evidence="5 6">
    <name type="scientific">Candidatus Mycobacterium wuenschmannii</name>
    <dbReference type="NCBI Taxonomy" id="3027808"/>
    <lineage>
        <taxon>Bacteria</taxon>
        <taxon>Bacillati</taxon>
        <taxon>Actinomycetota</taxon>
        <taxon>Actinomycetes</taxon>
        <taxon>Mycobacteriales</taxon>
        <taxon>Mycobacteriaceae</taxon>
        <taxon>Mycobacterium</taxon>
    </lineage>
</organism>
<dbReference type="Pfam" id="PF13439">
    <property type="entry name" value="Glyco_transf_4"/>
    <property type="match status" value="1"/>
</dbReference>
<feature type="domain" description="Glycosyl transferase family 1" evidence="3">
    <location>
        <begin position="193"/>
        <end position="325"/>
    </location>
</feature>
<accession>A0ABY8VYY9</accession>
<dbReference type="Gene3D" id="3.40.50.2000">
    <property type="entry name" value="Glycogen Phosphorylase B"/>
    <property type="match status" value="2"/>
</dbReference>
<dbReference type="InterPro" id="IPR001296">
    <property type="entry name" value="Glyco_trans_1"/>
</dbReference>
<dbReference type="EC" id="2.4.-.-" evidence="5"/>
<dbReference type="PANTHER" id="PTHR12526:SF595">
    <property type="entry name" value="BLL5217 PROTEIN"/>
    <property type="match status" value="1"/>
</dbReference>
<keyword evidence="2 5" id="KW-0808">Transferase</keyword>